<evidence type="ECO:0000256" key="2">
    <source>
        <dbReference type="ARBA" id="ARBA00004818"/>
    </source>
</evidence>
<proteinExistence type="inferred from homology"/>
<dbReference type="EC" id="3.1.3.18" evidence="4"/>
<comment type="pathway">
    <text evidence="2">Organic acid metabolism; glycolate biosynthesis; glycolate from 2-phosphoglycolate: step 1/1.</text>
</comment>
<dbReference type="InterPro" id="IPR023214">
    <property type="entry name" value="HAD_sf"/>
</dbReference>
<dbReference type="RefSeq" id="WP_250196488.1">
    <property type="nucleotide sequence ID" value="NZ_CP097635.1"/>
</dbReference>
<keyword evidence="6" id="KW-1185">Reference proteome</keyword>
<dbReference type="SFLD" id="SFLDG01129">
    <property type="entry name" value="C1.5:_HAD__Beta-PGM__Phosphata"/>
    <property type="match status" value="1"/>
</dbReference>
<evidence type="ECO:0000313" key="5">
    <source>
        <dbReference type="EMBL" id="URI08266.1"/>
    </source>
</evidence>
<evidence type="ECO:0000256" key="3">
    <source>
        <dbReference type="ARBA" id="ARBA00006171"/>
    </source>
</evidence>
<protein>
    <recommendedName>
        <fullName evidence="4">phosphoglycolate phosphatase</fullName>
        <ecNumber evidence="4">3.1.3.18</ecNumber>
    </recommendedName>
</protein>
<dbReference type="GO" id="GO:0016787">
    <property type="term" value="F:hydrolase activity"/>
    <property type="evidence" value="ECO:0007669"/>
    <property type="project" value="UniProtKB-KW"/>
</dbReference>
<evidence type="ECO:0000256" key="1">
    <source>
        <dbReference type="ARBA" id="ARBA00000830"/>
    </source>
</evidence>
<dbReference type="EMBL" id="CP097635">
    <property type="protein sequence ID" value="URI08266.1"/>
    <property type="molecule type" value="Genomic_DNA"/>
</dbReference>
<evidence type="ECO:0000313" key="6">
    <source>
        <dbReference type="Proteomes" id="UP001056201"/>
    </source>
</evidence>
<evidence type="ECO:0000256" key="4">
    <source>
        <dbReference type="ARBA" id="ARBA00013078"/>
    </source>
</evidence>
<dbReference type="Gene3D" id="3.40.50.1000">
    <property type="entry name" value="HAD superfamily/HAD-like"/>
    <property type="match status" value="1"/>
</dbReference>
<organism evidence="5 6">
    <name type="scientific">Aquincola tertiaricarbonis</name>
    <dbReference type="NCBI Taxonomy" id="391953"/>
    <lineage>
        <taxon>Bacteria</taxon>
        <taxon>Pseudomonadati</taxon>
        <taxon>Pseudomonadota</taxon>
        <taxon>Betaproteobacteria</taxon>
        <taxon>Burkholderiales</taxon>
        <taxon>Sphaerotilaceae</taxon>
        <taxon>Aquincola</taxon>
    </lineage>
</organism>
<dbReference type="Pfam" id="PF00702">
    <property type="entry name" value="Hydrolase"/>
    <property type="match status" value="1"/>
</dbReference>
<dbReference type="InterPro" id="IPR023198">
    <property type="entry name" value="PGP-like_dom2"/>
</dbReference>
<accession>A0ABY4S4A2</accession>
<sequence length="250" mass="26259">MNGAPTVAAAPLRPAAAPRLLQRVDAIAFDLDGTLVDSAPDIRHALNSALHKAGLRSFDLPTVRGWIGDGPDATIARALVAQAIDPTNSAGRTLCDHLRRSFDMTALSAPMSLGRVFDGVPEMLAELARDYPCVVVTNKPTPLARALLNAAHLLPHVMTVFGADEPGQRKPSPVLLQAAADRLGLAPAALLMVGDGRADLQAAASAGCPAVLADWGYGATGWEGPPPWRMDSPAELPVQLRANQNTLLHF</sequence>
<gene>
    <name evidence="5" type="ORF">MW290_06770</name>
</gene>
<keyword evidence="5" id="KW-0378">Hydrolase</keyword>
<dbReference type="InterPro" id="IPR006439">
    <property type="entry name" value="HAD-SF_hydro_IA"/>
</dbReference>
<comment type="catalytic activity">
    <reaction evidence="1">
        <text>2-phosphoglycolate + H2O = glycolate + phosphate</text>
        <dbReference type="Rhea" id="RHEA:14369"/>
        <dbReference type="ChEBI" id="CHEBI:15377"/>
        <dbReference type="ChEBI" id="CHEBI:29805"/>
        <dbReference type="ChEBI" id="CHEBI:43474"/>
        <dbReference type="ChEBI" id="CHEBI:58033"/>
        <dbReference type="EC" id="3.1.3.18"/>
    </reaction>
</comment>
<dbReference type="InterPro" id="IPR036412">
    <property type="entry name" value="HAD-like_sf"/>
</dbReference>
<reference evidence="5" key="1">
    <citation type="submission" date="2022-05" db="EMBL/GenBank/DDBJ databases">
        <title>An RpoN-dependent PEP-CTERM gene is involved in floc formation of an Aquincola tertiaricarbonis strain.</title>
        <authorList>
            <person name="Qiu D."/>
            <person name="Xia M."/>
        </authorList>
    </citation>
    <scope>NUCLEOTIDE SEQUENCE</scope>
    <source>
        <strain evidence="5">RN12</strain>
    </source>
</reference>
<dbReference type="SFLD" id="SFLDS00003">
    <property type="entry name" value="Haloacid_Dehalogenase"/>
    <property type="match status" value="1"/>
</dbReference>
<dbReference type="NCBIfam" id="TIGR01549">
    <property type="entry name" value="HAD-SF-IA-v1"/>
    <property type="match status" value="1"/>
</dbReference>
<name>A0ABY4S4A2_AQUTE</name>
<dbReference type="SUPFAM" id="SSF56784">
    <property type="entry name" value="HAD-like"/>
    <property type="match status" value="1"/>
</dbReference>
<dbReference type="PANTHER" id="PTHR43434">
    <property type="entry name" value="PHOSPHOGLYCOLATE PHOSPHATASE"/>
    <property type="match status" value="1"/>
</dbReference>
<comment type="similarity">
    <text evidence="3">Belongs to the HAD-like hydrolase superfamily. CbbY/CbbZ/Gph/YieH family.</text>
</comment>
<dbReference type="Proteomes" id="UP001056201">
    <property type="component" value="Chromosome 1"/>
</dbReference>
<dbReference type="Gene3D" id="1.10.150.240">
    <property type="entry name" value="Putative phosphatase, domain 2"/>
    <property type="match status" value="1"/>
</dbReference>
<dbReference type="PANTHER" id="PTHR43434:SF1">
    <property type="entry name" value="PHOSPHOGLYCOLATE PHOSPHATASE"/>
    <property type="match status" value="1"/>
</dbReference>
<dbReference type="InterPro" id="IPR050155">
    <property type="entry name" value="HAD-like_hydrolase_sf"/>
</dbReference>